<feature type="compositionally biased region" description="Polar residues" evidence="1">
    <location>
        <begin position="40"/>
        <end position="53"/>
    </location>
</feature>
<evidence type="ECO:0000313" key="3">
    <source>
        <dbReference type="Proteomes" id="UP000324222"/>
    </source>
</evidence>
<proteinExistence type="predicted"/>
<dbReference type="EMBL" id="VSRR010000003">
    <property type="protein sequence ID" value="MPC07549.1"/>
    <property type="molecule type" value="Genomic_DNA"/>
</dbReference>
<gene>
    <name evidence="2" type="ORF">E2C01_000112</name>
</gene>
<organism evidence="2 3">
    <name type="scientific">Portunus trituberculatus</name>
    <name type="common">Swimming crab</name>
    <name type="synonym">Neptunus trituberculatus</name>
    <dbReference type="NCBI Taxonomy" id="210409"/>
    <lineage>
        <taxon>Eukaryota</taxon>
        <taxon>Metazoa</taxon>
        <taxon>Ecdysozoa</taxon>
        <taxon>Arthropoda</taxon>
        <taxon>Crustacea</taxon>
        <taxon>Multicrustacea</taxon>
        <taxon>Malacostraca</taxon>
        <taxon>Eumalacostraca</taxon>
        <taxon>Eucarida</taxon>
        <taxon>Decapoda</taxon>
        <taxon>Pleocyemata</taxon>
        <taxon>Brachyura</taxon>
        <taxon>Eubrachyura</taxon>
        <taxon>Portunoidea</taxon>
        <taxon>Portunidae</taxon>
        <taxon>Portuninae</taxon>
        <taxon>Portunus</taxon>
    </lineage>
</organism>
<evidence type="ECO:0000256" key="1">
    <source>
        <dbReference type="SAM" id="MobiDB-lite"/>
    </source>
</evidence>
<dbReference type="AlphaFoldDB" id="A0A5B7CDG0"/>
<feature type="region of interest" description="Disordered" evidence="1">
    <location>
        <begin position="1"/>
        <end position="21"/>
    </location>
</feature>
<reference evidence="2 3" key="1">
    <citation type="submission" date="2019-05" db="EMBL/GenBank/DDBJ databases">
        <title>Another draft genome of Portunus trituberculatus and its Hox gene families provides insights of decapod evolution.</title>
        <authorList>
            <person name="Jeong J.-H."/>
            <person name="Song I."/>
            <person name="Kim S."/>
            <person name="Choi T."/>
            <person name="Kim D."/>
            <person name="Ryu S."/>
            <person name="Kim W."/>
        </authorList>
    </citation>
    <scope>NUCLEOTIDE SEQUENCE [LARGE SCALE GENOMIC DNA]</scope>
    <source>
        <tissue evidence="2">Muscle</tissue>
    </source>
</reference>
<name>A0A5B7CDG0_PORTR</name>
<comment type="caution">
    <text evidence="2">The sequence shown here is derived from an EMBL/GenBank/DDBJ whole genome shotgun (WGS) entry which is preliminary data.</text>
</comment>
<protein>
    <submittedName>
        <fullName evidence="2">Uncharacterized protein</fullName>
    </submittedName>
</protein>
<dbReference type="Proteomes" id="UP000324222">
    <property type="component" value="Unassembled WGS sequence"/>
</dbReference>
<evidence type="ECO:0000313" key="2">
    <source>
        <dbReference type="EMBL" id="MPC07549.1"/>
    </source>
</evidence>
<sequence>MTFTPRQGCGGSGWNTRARPSRGKQYGHLFEVQRPVQKQSRSACLSESPTLRLSKSISQSPSNRSSRTPTVTFRYPLPSTHTTGFAGLKSSLKVRVAGKAWEVTATSSVSAATINNFNLPSIAVISFDRREHYDTPDPASTLMISHIYKGVLRMSFLIKVILISEEFTTPIRMRMDKNGRYDKSCG</sequence>
<feature type="compositionally biased region" description="Low complexity" evidence="1">
    <location>
        <begin position="54"/>
        <end position="66"/>
    </location>
</feature>
<accession>A0A5B7CDG0</accession>
<keyword evidence="3" id="KW-1185">Reference proteome</keyword>
<feature type="region of interest" description="Disordered" evidence="1">
    <location>
        <begin position="40"/>
        <end position="70"/>
    </location>
</feature>